<evidence type="ECO:0000256" key="6">
    <source>
        <dbReference type="ARBA" id="ARBA00022694"/>
    </source>
</evidence>
<dbReference type="Gene3D" id="3.90.870.10">
    <property type="entry name" value="DHBP synthase"/>
    <property type="match status" value="1"/>
</dbReference>
<evidence type="ECO:0000256" key="1">
    <source>
        <dbReference type="ARBA" id="ARBA00004496"/>
    </source>
</evidence>
<protein>
    <recommendedName>
        <fullName evidence="10">L-threonylcarbamoyladenylate synthase</fullName>
        <ecNumber evidence="3">2.7.7.87</ecNumber>
    </recommendedName>
    <alternativeName>
        <fullName evidence="10">L-threonylcarbamoyladenylate synthase</fullName>
    </alternativeName>
</protein>
<evidence type="ECO:0000256" key="9">
    <source>
        <dbReference type="ARBA" id="ARBA00022840"/>
    </source>
</evidence>
<dbReference type="EC" id="2.7.7.87" evidence="3"/>
<dbReference type="Pfam" id="PF01300">
    <property type="entry name" value="Sua5_yciO_yrdC"/>
    <property type="match status" value="1"/>
</dbReference>
<proteinExistence type="inferred from homology"/>
<dbReference type="GO" id="GO:0000049">
    <property type="term" value="F:tRNA binding"/>
    <property type="evidence" value="ECO:0007669"/>
    <property type="project" value="TreeGrafter"/>
</dbReference>
<dbReference type="GO" id="GO:0003725">
    <property type="term" value="F:double-stranded RNA binding"/>
    <property type="evidence" value="ECO:0007669"/>
    <property type="project" value="InterPro"/>
</dbReference>
<dbReference type="AlphaFoldDB" id="A0A1G1Z553"/>
<keyword evidence="9" id="KW-0067">ATP-binding</keyword>
<keyword evidence="4" id="KW-0963">Cytoplasm</keyword>
<evidence type="ECO:0000256" key="2">
    <source>
        <dbReference type="ARBA" id="ARBA00007663"/>
    </source>
</evidence>
<dbReference type="GO" id="GO:0061710">
    <property type="term" value="F:L-threonylcarbamoyladenylate synthase"/>
    <property type="evidence" value="ECO:0007669"/>
    <property type="project" value="UniProtKB-EC"/>
</dbReference>
<dbReference type="InterPro" id="IPR017945">
    <property type="entry name" value="DHBP_synth_RibB-like_a/b_dom"/>
</dbReference>
<dbReference type="GO" id="GO:0008033">
    <property type="term" value="P:tRNA processing"/>
    <property type="evidence" value="ECO:0007669"/>
    <property type="project" value="UniProtKB-KW"/>
</dbReference>
<dbReference type="InterPro" id="IPR050156">
    <property type="entry name" value="TC-AMP_synthase_SUA5"/>
</dbReference>
<evidence type="ECO:0000256" key="10">
    <source>
        <dbReference type="ARBA" id="ARBA00029774"/>
    </source>
</evidence>
<sequence length="191" mass="21510">MIDYVSKILKDGSVGVLPTDTLYGIVGSAFSKPAVFRIYRLKKRTPTKACIVLIGSISELKKFGVRLTPQQKKFLDKIWPGPVSVLFKASSRFRYLHRGTHEIAFRLPKPTWLRSLLLVTGPLIAPSANYEGVEPAKTMRETQRHFGYGVDFYMDGGQLRGKSSTLLGFRNGRIHILREGVNAEKIKKIVF</sequence>
<evidence type="ECO:0000259" key="12">
    <source>
        <dbReference type="PROSITE" id="PS51163"/>
    </source>
</evidence>
<dbReference type="SUPFAM" id="SSF55821">
    <property type="entry name" value="YrdC/RibB"/>
    <property type="match status" value="1"/>
</dbReference>
<feature type="domain" description="YrdC-like" evidence="12">
    <location>
        <begin position="1"/>
        <end position="182"/>
    </location>
</feature>
<name>A0A1G1Z553_9BACT</name>
<dbReference type="PANTHER" id="PTHR17490">
    <property type="entry name" value="SUA5"/>
    <property type="match status" value="1"/>
</dbReference>
<dbReference type="GO" id="GO:0006450">
    <property type="term" value="P:regulation of translational fidelity"/>
    <property type="evidence" value="ECO:0007669"/>
    <property type="project" value="TreeGrafter"/>
</dbReference>
<dbReference type="PROSITE" id="PS51163">
    <property type="entry name" value="YRDC"/>
    <property type="match status" value="1"/>
</dbReference>
<keyword evidence="8" id="KW-0547">Nucleotide-binding</keyword>
<keyword evidence="7" id="KW-0548">Nucleotidyltransferase</keyword>
<comment type="similarity">
    <text evidence="2">Belongs to the SUA5 family.</text>
</comment>
<dbReference type="GO" id="GO:0005524">
    <property type="term" value="F:ATP binding"/>
    <property type="evidence" value="ECO:0007669"/>
    <property type="project" value="UniProtKB-KW"/>
</dbReference>
<comment type="catalytic activity">
    <reaction evidence="11">
        <text>L-threonine + hydrogencarbonate + ATP = L-threonylcarbamoyladenylate + diphosphate + H2O</text>
        <dbReference type="Rhea" id="RHEA:36407"/>
        <dbReference type="ChEBI" id="CHEBI:15377"/>
        <dbReference type="ChEBI" id="CHEBI:17544"/>
        <dbReference type="ChEBI" id="CHEBI:30616"/>
        <dbReference type="ChEBI" id="CHEBI:33019"/>
        <dbReference type="ChEBI" id="CHEBI:57926"/>
        <dbReference type="ChEBI" id="CHEBI:73682"/>
        <dbReference type="EC" id="2.7.7.87"/>
    </reaction>
</comment>
<organism evidence="13 14">
    <name type="scientific">Candidatus Colwellbacteria bacterium RIFCSPHIGHO2_12_FULL_44_17</name>
    <dbReference type="NCBI Taxonomy" id="1797689"/>
    <lineage>
        <taxon>Bacteria</taxon>
        <taxon>Candidatus Colwelliibacteriota</taxon>
    </lineage>
</organism>
<comment type="caution">
    <text evidence="13">The sequence shown here is derived from an EMBL/GenBank/DDBJ whole genome shotgun (WGS) entry which is preliminary data.</text>
</comment>
<keyword evidence="6" id="KW-0819">tRNA processing</keyword>
<evidence type="ECO:0000256" key="5">
    <source>
        <dbReference type="ARBA" id="ARBA00022679"/>
    </source>
</evidence>
<dbReference type="GO" id="GO:0005737">
    <property type="term" value="C:cytoplasm"/>
    <property type="evidence" value="ECO:0007669"/>
    <property type="project" value="UniProtKB-SubCell"/>
</dbReference>
<keyword evidence="5" id="KW-0808">Transferase</keyword>
<evidence type="ECO:0000256" key="7">
    <source>
        <dbReference type="ARBA" id="ARBA00022695"/>
    </source>
</evidence>
<dbReference type="Proteomes" id="UP000178515">
    <property type="component" value="Unassembled WGS sequence"/>
</dbReference>
<evidence type="ECO:0000313" key="14">
    <source>
        <dbReference type="Proteomes" id="UP000178515"/>
    </source>
</evidence>
<evidence type="ECO:0000256" key="3">
    <source>
        <dbReference type="ARBA" id="ARBA00012584"/>
    </source>
</evidence>
<comment type="subcellular location">
    <subcellularLocation>
        <location evidence="1">Cytoplasm</location>
    </subcellularLocation>
</comment>
<dbReference type="NCBIfam" id="TIGR00057">
    <property type="entry name" value="L-threonylcarbamoyladenylate synthase"/>
    <property type="match status" value="1"/>
</dbReference>
<evidence type="ECO:0000313" key="13">
    <source>
        <dbReference type="EMBL" id="OGY59156.1"/>
    </source>
</evidence>
<dbReference type="InterPro" id="IPR006070">
    <property type="entry name" value="Sua5-like_dom"/>
</dbReference>
<dbReference type="STRING" id="1797689.A3F24_00270"/>
<reference evidence="13 14" key="1">
    <citation type="journal article" date="2016" name="Nat. Commun.">
        <title>Thousands of microbial genomes shed light on interconnected biogeochemical processes in an aquifer system.</title>
        <authorList>
            <person name="Anantharaman K."/>
            <person name="Brown C.T."/>
            <person name="Hug L.A."/>
            <person name="Sharon I."/>
            <person name="Castelle C.J."/>
            <person name="Probst A.J."/>
            <person name="Thomas B.C."/>
            <person name="Singh A."/>
            <person name="Wilkins M.J."/>
            <person name="Karaoz U."/>
            <person name="Brodie E.L."/>
            <person name="Williams K.H."/>
            <person name="Hubbard S.S."/>
            <person name="Banfield J.F."/>
        </authorList>
    </citation>
    <scope>NUCLEOTIDE SEQUENCE [LARGE SCALE GENOMIC DNA]</scope>
</reference>
<dbReference type="EMBL" id="MHIX01000022">
    <property type="protein sequence ID" value="OGY59156.1"/>
    <property type="molecule type" value="Genomic_DNA"/>
</dbReference>
<evidence type="ECO:0000256" key="4">
    <source>
        <dbReference type="ARBA" id="ARBA00022490"/>
    </source>
</evidence>
<accession>A0A1G1Z553</accession>
<dbReference type="PANTHER" id="PTHR17490:SF16">
    <property type="entry name" value="THREONYLCARBAMOYL-AMP SYNTHASE"/>
    <property type="match status" value="1"/>
</dbReference>
<evidence type="ECO:0000256" key="8">
    <source>
        <dbReference type="ARBA" id="ARBA00022741"/>
    </source>
</evidence>
<gene>
    <name evidence="13" type="ORF">A3F24_00270</name>
</gene>
<evidence type="ECO:0000256" key="11">
    <source>
        <dbReference type="ARBA" id="ARBA00048366"/>
    </source>
</evidence>